<proteinExistence type="predicted"/>
<dbReference type="SUPFAM" id="SSF54637">
    <property type="entry name" value="Thioesterase/thiol ester dehydrase-isomerase"/>
    <property type="match status" value="1"/>
</dbReference>
<dbReference type="OrthoDB" id="9799036at2"/>
<accession>A0A2M9FX06</accession>
<dbReference type="Proteomes" id="UP000229498">
    <property type="component" value="Unassembled WGS sequence"/>
</dbReference>
<reference evidence="1 2" key="1">
    <citation type="submission" date="2017-11" db="EMBL/GenBank/DDBJ databases">
        <title>Draft genome sequence of Rhizobiales bacterium SY3-13.</title>
        <authorList>
            <person name="Sun C."/>
        </authorList>
    </citation>
    <scope>NUCLEOTIDE SEQUENCE [LARGE SCALE GENOMIC DNA]</scope>
    <source>
        <strain evidence="1 2">SY3-13</strain>
    </source>
</reference>
<gene>
    <name evidence="1" type="ORF">CVT23_19765</name>
</gene>
<sequence length="154" mass="16711">MTDTATAPDPTDRATYWRWVQGMTRFSDTDRIGHVNNTVVPQMVEVGRVTMIDELMGDVAPVVEWVVVRLEVDYIAELNFPSKLDIGTRVVAVGNTSYTVISGVFEGDRCIARARSVLVHAMGGRSCPPPDAAKRILLAELGREAGVDSPPAAV</sequence>
<organism evidence="1 2">
    <name type="scientific">Minwuia thermotolerans</name>
    <dbReference type="NCBI Taxonomy" id="2056226"/>
    <lineage>
        <taxon>Bacteria</taxon>
        <taxon>Pseudomonadati</taxon>
        <taxon>Pseudomonadota</taxon>
        <taxon>Alphaproteobacteria</taxon>
        <taxon>Minwuiales</taxon>
        <taxon>Minwuiaceae</taxon>
        <taxon>Minwuia</taxon>
    </lineage>
</organism>
<dbReference type="InterPro" id="IPR029069">
    <property type="entry name" value="HotDog_dom_sf"/>
</dbReference>
<dbReference type="CDD" id="cd00586">
    <property type="entry name" value="4HBT"/>
    <property type="match status" value="1"/>
</dbReference>
<evidence type="ECO:0000313" key="1">
    <source>
        <dbReference type="EMBL" id="PJK27969.1"/>
    </source>
</evidence>
<keyword evidence="2" id="KW-1185">Reference proteome</keyword>
<protein>
    <submittedName>
        <fullName evidence="1">Thioesterase</fullName>
    </submittedName>
</protein>
<evidence type="ECO:0000313" key="2">
    <source>
        <dbReference type="Proteomes" id="UP000229498"/>
    </source>
</evidence>
<dbReference type="Gene3D" id="3.10.129.10">
    <property type="entry name" value="Hotdog Thioesterase"/>
    <property type="match status" value="1"/>
</dbReference>
<comment type="caution">
    <text evidence="1">The sequence shown here is derived from an EMBL/GenBank/DDBJ whole genome shotgun (WGS) entry which is preliminary data.</text>
</comment>
<dbReference type="EMBL" id="PHIG01000052">
    <property type="protein sequence ID" value="PJK27969.1"/>
    <property type="molecule type" value="Genomic_DNA"/>
</dbReference>
<dbReference type="Pfam" id="PF13279">
    <property type="entry name" value="4HBT_2"/>
    <property type="match status" value="1"/>
</dbReference>
<dbReference type="AlphaFoldDB" id="A0A2M9FX06"/>
<dbReference type="RefSeq" id="WP_109794848.1">
    <property type="nucleotide sequence ID" value="NZ_PHIG01000052.1"/>
</dbReference>
<name>A0A2M9FX06_9PROT</name>